<feature type="region of interest" description="Disordered" evidence="5">
    <location>
        <begin position="494"/>
        <end position="541"/>
    </location>
</feature>
<dbReference type="AlphaFoldDB" id="A0A177TRI9"/>
<dbReference type="SUPFAM" id="SSF47459">
    <property type="entry name" value="HLH, helix-loop-helix DNA-binding domain"/>
    <property type="match status" value="1"/>
</dbReference>
<dbReference type="GO" id="GO:0000978">
    <property type="term" value="F:RNA polymerase II cis-regulatory region sequence-specific DNA binding"/>
    <property type="evidence" value="ECO:0007669"/>
    <property type="project" value="TreeGrafter"/>
</dbReference>
<dbReference type="PANTHER" id="PTHR46117:SF3">
    <property type="entry name" value="FI24210P1"/>
    <property type="match status" value="1"/>
</dbReference>
<feature type="compositionally biased region" description="Low complexity" evidence="5">
    <location>
        <begin position="112"/>
        <end position="146"/>
    </location>
</feature>
<reference evidence="6" key="2">
    <citation type="journal article" date="2019" name="IMA Fungus">
        <title>Genome sequencing and comparison of five Tilletia species to identify candidate genes for the detection of regulated species infecting wheat.</title>
        <authorList>
            <person name="Nguyen H.D.T."/>
            <person name="Sultana T."/>
            <person name="Kesanakurti P."/>
            <person name="Hambleton S."/>
        </authorList>
    </citation>
    <scope>NUCLEOTIDE SEQUENCE</scope>
    <source>
        <strain evidence="6">DAOMC 236416</strain>
    </source>
</reference>
<dbReference type="SMART" id="SM00353">
    <property type="entry name" value="HLH"/>
    <property type="match status" value="1"/>
</dbReference>
<feature type="compositionally biased region" description="Basic and acidic residues" evidence="5">
    <location>
        <begin position="222"/>
        <end position="238"/>
    </location>
</feature>
<proteinExistence type="predicted"/>
<dbReference type="GO" id="GO:0005634">
    <property type="term" value="C:nucleus"/>
    <property type="evidence" value="ECO:0007669"/>
    <property type="project" value="UniProtKB-SubCell"/>
</dbReference>
<evidence type="ECO:0000313" key="6">
    <source>
        <dbReference type="EMBL" id="KAE8257375.1"/>
    </source>
</evidence>
<dbReference type="Gene3D" id="4.10.280.10">
    <property type="entry name" value="Helix-loop-helix DNA-binding domain"/>
    <property type="match status" value="1"/>
</dbReference>
<evidence type="ECO:0000313" key="7">
    <source>
        <dbReference type="Proteomes" id="UP000077521"/>
    </source>
</evidence>
<dbReference type="GO" id="GO:0046983">
    <property type="term" value="F:protein dimerization activity"/>
    <property type="evidence" value="ECO:0007669"/>
    <property type="project" value="InterPro"/>
</dbReference>
<feature type="compositionally biased region" description="Basic and acidic residues" evidence="5">
    <location>
        <begin position="426"/>
        <end position="436"/>
    </location>
</feature>
<feature type="compositionally biased region" description="Basic residues" evidence="5">
    <location>
        <begin position="274"/>
        <end position="283"/>
    </location>
</feature>
<feature type="compositionally biased region" description="Low complexity" evidence="5">
    <location>
        <begin position="162"/>
        <end position="185"/>
    </location>
</feature>
<keyword evidence="4" id="KW-0539">Nucleus</keyword>
<keyword evidence="2" id="KW-0805">Transcription regulation</keyword>
<feature type="compositionally biased region" description="Basic and acidic residues" evidence="5">
    <location>
        <begin position="618"/>
        <end position="629"/>
    </location>
</feature>
<feature type="compositionally biased region" description="Low complexity" evidence="5">
    <location>
        <begin position="253"/>
        <end position="271"/>
    </location>
</feature>
<dbReference type="Proteomes" id="UP000077521">
    <property type="component" value="Unassembled WGS sequence"/>
</dbReference>
<dbReference type="EMBL" id="LWDF02000113">
    <property type="protein sequence ID" value="KAE8257375.1"/>
    <property type="molecule type" value="Genomic_DNA"/>
</dbReference>
<dbReference type="InterPro" id="IPR051732">
    <property type="entry name" value="USF"/>
</dbReference>
<accession>A0A177TRI9</accession>
<keyword evidence="7" id="KW-1185">Reference proteome</keyword>
<evidence type="ECO:0000256" key="3">
    <source>
        <dbReference type="ARBA" id="ARBA00023163"/>
    </source>
</evidence>
<dbReference type="Pfam" id="PF00010">
    <property type="entry name" value="HLH"/>
    <property type="match status" value="1"/>
</dbReference>
<reference evidence="6" key="1">
    <citation type="submission" date="2016-04" db="EMBL/GenBank/DDBJ databases">
        <authorList>
            <person name="Nguyen H.D."/>
            <person name="Samba Siva P."/>
            <person name="Cullis J."/>
            <person name="Levesque C.A."/>
            <person name="Hambleton S."/>
        </authorList>
    </citation>
    <scope>NUCLEOTIDE SEQUENCE</scope>
    <source>
        <strain evidence="6">DAOMC 236416</strain>
    </source>
</reference>
<dbReference type="PANTHER" id="PTHR46117">
    <property type="entry name" value="FI24210P1"/>
    <property type="match status" value="1"/>
</dbReference>
<evidence type="ECO:0000256" key="2">
    <source>
        <dbReference type="ARBA" id="ARBA00023015"/>
    </source>
</evidence>
<sequence>MPRSSSISESRSPPMAPTQRGPGFSPFLGPTSYTYANPPPVGIFEPTGPSAAITDRSPNPSPMLMPVQHPSSISSLPSRSFKLPGPAALITNTAAPGRRRAQSSGQFNPQYSTANSSHSTLASASSSPSSGNVGSSAVVANSSIPPALLPPPAVPLSKKHAPSSQNTGAASSSSTSPGKRASASSRDSKRRATHSQIERRRREKINDRLITLRNLVPACAREVEERRRVKAQEEESARRVAKGLPPLSPTAESDAVGRGDAASGDAGGSASDKAKRKRSRRRAAAAAAAAATTEASGGPDAEDKEEDLGLHKLEVLTHAIDYIHELQGRIADLEAQVSRSNSIGTFHYASSVRSVSTALTSPVMSLHADSPIMAGFGRTSGPLPIPGPLKSTAVSPMFEGFTVSGTSHRSSSSSRHRPLSLSQSDGWRDVKPHETDGDVSPVSLYGRNPSIAGQGAGPPTMTLPPPADSSATHSSEAFTAAAEALLSISASPDTLRPVSNVRDGPLPHAGPSSTRKHPYARRATSSSLYTSVGEGSGSAASTFHSLQQDRAAAAAAAAGASAARRQSQAQIPISIPGRRSSRTKAAGQWLPVGRARGVALAASEDLDMEAMDEDVESDSMHVKEEDKNQSAEPEDSAASTLVDQHGIADRHVDMDDDEDVGDDTDPLSDPHVDSTGRLITPPALELGESAMTADD</sequence>
<evidence type="ECO:0000256" key="5">
    <source>
        <dbReference type="SAM" id="MobiDB-lite"/>
    </source>
</evidence>
<dbReference type="InterPro" id="IPR011598">
    <property type="entry name" value="bHLH_dom"/>
</dbReference>
<gene>
    <name evidence="6" type="ORF">A4X13_0g2394</name>
</gene>
<protein>
    <submittedName>
        <fullName evidence="6">Uncharacterized protein</fullName>
    </submittedName>
</protein>
<feature type="compositionally biased region" description="Acidic residues" evidence="5">
    <location>
        <begin position="654"/>
        <end position="666"/>
    </location>
</feature>
<evidence type="ECO:0000256" key="4">
    <source>
        <dbReference type="ARBA" id="ARBA00023242"/>
    </source>
</evidence>
<feature type="compositionally biased region" description="Low complexity" evidence="5">
    <location>
        <begin position="1"/>
        <end position="13"/>
    </location>
</feature>
<name>A0A177TRI9_9BASI</name>
<feature type="compositionally biased region" description="Polar residues" evidence="5">
    <location>
        <begin position="102"/>
        <end position="111"/>
    </location>
</feature>
<dbReference type="InterPro" id="IPR036638">
    <property type="entry name" value="HLH_DNA-bd_sf"/>
</dbReference>
<feature type="region of interest" description="Disordered" evidence="5">
    <location>
        <begin position="611"/>
        <end position="695"/>
    </location>
</feature>
<dbReference type="PROSITE" id="PS50888">
    <property type="entry name" value="BHLH"/>
    <property type="match status" value="1"/>
</dbReference>
<feature type="compositionally biased region" description="Low complexity" evidence="5">
    <location>
        <begin position="407"/>
        <end position="424"/>
    </location>
</feature>
<organism evidence="6 7">
    <name type="scientific">Tilletia indica</name>
    <dbReference type="NCBI Taxonomy" id="43049"/>
    <lineage>
        <taxon>Eukaryota</taxon>
        <taxon>Fungi</taxon>
        <taxon>Dikarya</taxon>
        <taxon>Basidiomycota</taxon>
        <taxon>Ustilaginomycotina</taxon>
        <taxon>Exobasidiomycetes</taxon>
        <taxon>Tilletiales</taxon>
        <taxon>Tilletiaceae</taxon>
        <taxon>Tilletia</taxon>
    </lineage>
</organism>
<keyword evidence="3" id="KW-0804">Transcription</keyword>
<comment type="caution">
    <text evidence="6">The sequence shown here is derived from an EMBL/GenBank/DDBJ whole genome shotgun (WGS) entry which is preliminary data.</text>
</comment>
<feature type="compositionally biased region" description="Low complexity" evidence="5">
    <location>
        <begin position="71"/>
        <end position="80"/>
    </location>
</feature>
<feature type="region of interest" description="Disordered" evidence="5">
    <location>
        <begin position="1"/>
        <end position="204"/>
    </location>
</feature>
<comment type="subcellular location">
    <subcellularLocation>
        <location evidence="1">Nucleus</location>
    </subcellularLocation>
</comment>
<feature type="region of interest" description="Disordered" evidence="5">
    <location>
        <begin position="222"/>
        <end position="305"/>
    </location>
</feature>
<evidence type="ECO:0000256" key="1">
    <source>
        <dbReference type="ARBA" id="ARBA00004123"/>
    </source>
</evidence>
<dbReference type="GO" id="GO:0000981">
    <property type="term" value="F:DNA-binding transcription factor activity, RNA polymerase II-specific"/>
    <property type="evidence" value="ECO:0007669"/>
    <property type="project" value="TreeGrafter"/>
</dbReference>
<feature type="region of interest" description="Disordered" evidence="5">
    <location>
        <begin position="403"/>
        <end position="475"/>
    </location>
</feature>